<comment type="similarity">
    <text evidence="1 2">Belongs to the outer membrane factor (OMF) (TC 1.B.17) family.</text>
</comment>
<reference evidence="3 4" key="1">
    <citation type="submission" date="2016-12" db="EMBL/GenBank/DDBJ databases">
        <title>Isolation and genomic insights into novel planktonic Zetaproteobacteria from stratified waters of the Chesapeake Bay.</title>
        <authorList>
            <person name="McAllister S.M."/>
            <person name="Kato S."/>
            <person name="Chan C.S."/>
            <person name="Chiu B.K."/>
            <person name="Field E.K."/>
        </authorList>
    </citation>
    <scope>NUCLEOTIDE SEQUENCE [LARGE SCALE GENOMIC DNA]</scope>
    <source>
        <strain evidence="3 4">CP-8</strain>
    </source>
</reference>
<evidence type="ECO:0000313" key="3">
    <source>
        <dbReference type="EMBL" id="ATX81037.1"/>
    </source>
</evidence>
<dbReference type="PANTHER" id="PTHR30203">
    <property type="entry name" value="OUTER MEMBRANE CATION EFFLUX PROTEIN"/>
    <property type="match status" value="1"/>
</dbReference>
<evidence type="ECO:0000256" key="2">
    <source>
        <dbReference type="RuleBase" id="RU362097"/>
    </source>
</evidence>
<evidence type="ECO:0000256" key="1">
    <source>
        <dbReference type="ARBA" id="ARBA00007613"/>
    </source>
</evidence>
<dbReference type="SUPFAM" id="SSF56954">
    <property type="entry name" value="Outer membrane efflux proteins (OEP)"/>
    <property type="match status" value="1"/>
</dbReference>
<dbReference type="KEGG" id="mfn:Ga0123462_0159"/>
<dbReference type="EMBL" id="CP018800">
    <property type="protein sequence ID" value="ATX81037.1"/>
    <property type="molecule type" value="Genomic_DNA"/>
</dbReference>
<dbReference type="Gene3D" id="2.20.200.10">
    <property type="entry name" value="Outer membrane efflux proteins (OEP)"/>
    <property type="match status" value="1"/>
</dbReference>
<comment type="subcellular location">
    <subcellularLocation>
        <location evidence="2">Cell membrane</location>
        <topology evidence="2">Lipid-anchor</topology>
    </subcellularLocation>
</comment>
<dbReference type="Pfam" id="PF02321">
    <property type="entry name" value="OEP"/>
    <property type="match status" value="2"/>
</dbReference>
<protein>
    <submittedName>
        <fullName evidence="3">Efflux transporter, outer membrane factor (OMF) lipoprotein, NodT family</fullName>
    </submittedName>
</protein>
<dbReference type="PANTHER" id="PTHR30203:SF33">
    <property type="entry name" value="BLR4455 PROTEIN"/>
    <property type="match status" value="1"/>
</dbReference>
<name>A0A2K8L179_9PROT</name>
<dbReference type="InterPro" id="IPR010131">
    <property type="entry name" value="MdtP/NodT-like"/>
</dbReference>
<evidence type="ECO:0000313" key="4">
    <source>
        <dbReference type="Proteomes" id="UP000231637"/>
    </source>
</evidence>
<keyword evidence="2" id="KW-0564">Palmitate</keyword>
<dbReference type="GO" id="GO:0005886">
    <property type="term" value="C:plasma membrane"/>
    <property type="evidence" value="ECO:0007669"/>
    <property type="project" value="UniProtKB-SubCell"/>
</dbReference>
<proteinExistence type="inferred from homology"/>
<dbReference type="RefSeq" id="WP_100264559.1">
    <property type="nucleotide sequence ID" value="NZ_CP018800.1"/>
</dbReference>
<keyword evidence="2" id="KW-0472">Membrane</keyword>
<keyword evidence="2 3" id="KW-0449">Lipoprotein</keyword>
<dbReference type="OrthoDB" id="9770517at2"/>
<accession>A0A2K8L179</accession>
<keyword evidence="4" id="KW-1185">Reference proteome</keyword>
<dbReference type="GO" id="GO:0015562">
    <property type="term" value="F:efflux transmembrane transporter activity"/>
    <property type="evidence" value="ECO:0007669"/>
    <property type="project" value="InterPro"/>
</dbReference>
<dbReference type="Gene3D" id="1.20.1600.10">
    <property type="entry name" value="Outer membrane efflux proteins (OEP)"/>
    <property type="match status" value="1"/>
</dbReference>
<keyword evidence="2" id="KW-0812">Transmembrane</keyword>
<keyword evidence="2" id="KW-1134">Transmembrane beta strand</keyword>
<dbReference type="AlphaFoldDB" id="A0A2K8L179"/>
<organism evidence="3 4">
    <name type="scientific">Mariprofundus ferrinatatus</name>
    <dbReference type="NCBI Taxonomy" id="1921087"/>
    <lineage>
        <taxon>Bacteria</taxon>
        <taxon>Pseudomonadati</taxon>
        <taxon>Pseudomonadota</taxon>
        <taxon>Candidatius Mariprofundia</taxon>
        <taxon>Mariprofundales</taxon>
        <taxon>Mariprofundaceae</taxon>
        <taxon>Mariprofundus</taxon>
    </lineage>
</organism>
<dbReference type="Proteomes" id="UP000231637">
    <property type="component" value="Chromosome"/>
</dbReference>
<dbReference type="NCBIfam" id="TIGR01845">
    <property type="entry name" value="outer_NodT"/>
    <property type="match status" value="1"/>
</dbReference>
<dbReference type="InterPro" id="IPR003423">
    <property type="entry name" value="OMP_efflux"/>
</dbReference>
<gene>
    <name evidence="3" type="ORF">Ga0123462_0159</name>
</gene>
<dbReference type="PROSITE" id="PS51257">
    <property type="entry name" value="PROKAR_LIPOPROTEIN"/>
    <property type="match status" value="1"/>
</dbReference>
<sequence>MKPFTPYLTCMLLLSACAVGPDFKAPEPPKDATYGSAVTAGHDGGASPKLVTSDAVPEQWWQLFQSRSLSQLVAQGLANSPTLAAAQARLISARETLDADSAWVLFPRADAALNSSRQRISGASFGNAGNPRIFTVHNAALQLSYSIDAFGGGQRYLELGEAGVAYEACQLEAARLTLITNIVTAAVAEASLREQVKATEAIIADATSLLEMSEKQFELGVIGKAELLSQRTTLAQTRSQLPPLQKAVASMRHQLAVLTGNMPDGQGQPEMAMDELVLPDEIPLTIASELTRRRPDVLAAEAALHQANARVGVATSNMYPKLALSASYATEATKIADLFNAGSVVWGLGAGLTQPLFRAGELRARRRAALADFDQAAADYRQRVLTAFADVADALSAIALDGRLLRLETEAEKLAGETLAIVREQHSQGAVSLLMLLDAQQRYQQLRINLIRARAAMFNDTAALMFALGGGWQQGHSSGNADVMEKQQ</sequence>